<sequence>MALNRVNAGDPRDQLSSARRVETQSRSDFAIPPFAGILSFQINVRSFMSACHGCSRFDFEFLFPYSVSTFQIHCS</sequence>
<dbReference type="AlphaFoldDB" id="A0AAV4NDC8"/>
<accession>A0AAV4NDC8</accession>
<keyword evidence="3" id="KW-1185">Reference proteome</keyword>
<reference evidence="2 3" key="1">
    <citation type="submission" date="2021-06" db="EMBL/GenBank/DDBJ databases">
        <title>Caerostris darwini draft genome.</title>
        <authorList>
            <person name="Kono N."/>
            <person name="Arakawa K."/>
        </authorList>
    </citation>
    <scope>NUCLEOTIDE SEQUENCE [LARGE SCALE GENOMIC DNA]</scope>
</reference>
<protein>
    <submittedName>
        <fullName evidence="2">Uncharacterized protein</fullName>
    </submittedName>
</protein>
<feature type="region of interest" description="Disordered" evidence="1">
    <location>
        <begin position="1"/>
        <end position="21"/>
    </location>
</feature>
<evidence type="ECO:0000313" key="2">
    <source>
        <dbReference type="EMBL" id="GIX82648.1"/>
    </source>
</evidence>
<name>A0AAV4NDC8_9ARAC</name>
<comment type="caution">
    <text evidence="2">The sequence shown here is derived from an EMBL/GenBank/DDBJ whole genome shotgun (WGS) entry which is preliminary data.</text>
</comment>
<dbReference type="EMBL" id="BPLQ01001534">
    <property type="protein sequence ID" value="GIX82648.1"/>
    <property type="molecule type" value="Genomic_DNA"/>
</dbReference>
<organism evidence="2 3">
    <name type="scientific">Caerostris darwini</name>
    <dbReference type="NCBI Taxonomy" id="1538125"/>
    <lineage>
        <taxon>Eukaryota</taxon>
        <taxon>Metazoa</taxon>
        <taxon>Ecdysozoa</taxon>
        <taxon>Arthropoda</taxon>
        <taxon>Chelicerata</taxon>
        <taxon>Arachnida</taxon>
        <taxon>Araneae</taxon>
        <taxon>Araneomorphae</taxon>
        <taxon>Entelegynae</taxon>
        <taxon>Araneoidea</taxon>
        <taxon>Araneidae</taxon>
        <taxon>Caerostris</taxon>
    </lineage>
</organism>
<dbReference type="Proteomes" id="UP001054837">
    <property type="component" value="Unassembled WGS sequence"/>
</dbReference>
<evidence type="ECO:0000256" key="1">
    <source>
        <dbReference type="SAM" id="MobiDB-lite"/>
    </source>
</evidence>
<evidence type="ECO:0000313" key="3">
    <source>
        <dbReference type="Proteomes" id="UP001054837"/>
    </source>
</evidence>
<gene>
    <name evidence="2" type="ORF">CDAR_295631</name>
</gene>
<proteinExistence type="predicted"/>